<evidence type="ECO:0000313" key="10">
    <source>
        <dbReference type="Proteomes" id="UP000010862"/>
    </source>
</evidence>
<dbReference type="Pfam" id="PF08842">
    <property type="entry name" value="Mfa2"/>
    <property type="match status" value="1"/>
</dbReference>
<dbReference type="InterPro" id="IPR014941">
    <property type="entry name" value="FimB/Mfa2/Mfa3"/>
</dbReference>
<evidence type="ECO:0000256" key="2">
    <source>
        <dbReference type="ARBA" id="ARBA00007248"/>
    </source>
</evidence>
<feature type="chain" id="PRO_5003944377" description="Lipoprotein" evidence="8">
    <location>
        <begin position="26"/>
        <end position="301"/>
    </location>
</feature>
<dbReference type="Proteomes" id="UP000010862">
    <property type="component" value="Chromosome 1"/>
</dbReference>
<evidence type="ECO:0000256" key="3">
    <source>
        <dbReference type="ARBA" id="ARBA00022729"/>
    </source>
</evidence>
<dbReference type="GO" id="GO:0009279">
    <property type="term" value="C:cell outer membrane"/>
    <property type="evidence" value="ECO:0007669"/>
    <property type="project" value="UniProtKB-SubCell"/>
</dbReference>
<protein>
    <recommendedName>
        <fullName evidence="11">Lipoprotein</fullName>
    </recommendedName>
</protein>
<evidence type="ECO:0000256" key="7">
    <source>
        <dbReference type="ARBA" id="ARBA00023288"/>
    </source>
</evidence>
<dbReference type="AlphaFoldDB" id="L0JCV0"/>
<keyword evidence="3 8" id="KW-0732">Signal</keyword>
<comment type="subcellular location">
    <subcellularLocation>
        <location evidence="1">Cell outer membrane</location>
    </subcellularLocation>
</comment>
<evidence type="ECO:0000256" key="6">
    <source>
        <dbReference type="ARBA" id="ARBA00023237"/>
    </source>
</evidence>
<keyword evidence="4" id="KW-0472">Membrane</keyword>
<evidence type="ECO:0000256" key="1">
    <source>
        <dbReference type="ARBA" id="ARBA00004442"/>
    </source>
</evidence>
<dbReference type="PROSITE" id="PS51257">
    <property type="entry name" value="PROKAR_LIPOPROTEIN"/>
    <property type="match status" value="1"/>
</dbReference>
<proteinExistence type="inferred from homology"/>
<name>L0JCV0_PREDD</name>
<comment type="similarity">
    <text evidence="2">Belongs to the bacteroidetes fimbrillin superfamily. FimB/Mfa2 family.</text>
</comment>
<reference evidence="10" key="1">
    <citation type="submission" date="2012-02" db="EMBL/GenBank/DDBJ databases">
        <title>Complete sequence of chromosome 1 of Prevotella dentalis DSM 3688.</title>
        <authorList>
            <person name="Lucas S."/>
            <person name="Copeland A."/>
            <person name="Lapidus A."/>
            <person name="Glavina del Rio T."/>
            <person name="Dalin E."/>
            <person name="Tice H."/>
            <person name="Bruce D."/>
            <person name="Goodwin L."/>
            <person name="Pitluck S."/>
            <person name="Peters L."/>
            <person name="Mikhailova N."/>
            <person name="Chertkov O."/>
            <person name="Kyrpides N."/>
            <person name="Mavromatis K."/>
            <person name="Ivanova N."/>
            <person name="Brettin T."/>
            <person name="Detter J.C."/>
            <person name="Han C."/>
            <person name="Larimer F."/>
            <person name="Land M."/>
            <person name="Hauser L."/>
            <person name="Markowitz V."/>
            <person name="Cheng J.-F."/>
            <person name="Hugenholtz P."/>
            <person name="Woyke T."/>
            <person name="Wu D."/>
            <person name="Gronow S."/>
            <person name="Wellnitz S."/>
            <person name="Brambilla E."/>
            <person name="Klenk H.-P."/>
            <person name="Eisen J.A."/>
        </authorList>
    </citation>
    <scope>NUCLEOTIDE SEQUENCE [LARGE SCALE GENOMIC DNA]</scope>
    <source>
        <strain evidence="10">ATCC 49559 / DSM 3688 / JCM 13448 / NCTC 12043 / ES 2772</strain>
    </source>
</reference>
<feature type="signal peptide" evidence="8">
    <location>
        <begin position="1"/>
        <end position="25"/>
    </location>
</feature>
<evidence type="ECO:0008006" key="11">
    <source>
        <dbReference type="Google" id="ProtNLM"/>
    </source>
</evidence>
<evidence type="ECO:0000256" key="8">
    <source>
        <dbReference type="SAM" id="SignalP"/>
    </source>
</evidence>
<organism evidence="9 10">
    <name type="scientific">Prevotella dentalis (strain ATCC 49559 / DSM 3688 / JCM 13448 / NCTC 12043 / ES 2772)</name>
    <name type="common">Mitsuokella dentalis</name>
    <dbReference type="NCBI Taxonomy" id="908937"/>
    <lineage>
        <taxon>Bacteria</taxon>
        <taxon>Pseudomonadati</taxon>
        <taxon>Bacteroidota</taxon>
        <taxon>Bacteroidia</taxon>
        <taxon>Bacteroidales</taxon>
        <taxon>Prevotellaceae</taxon>
        <taxon>Prevotella</taxon>
    </lineage>
</organism>
<dbReference type="HOGENOM" id="CLU_083303_0_0_10"/>
<dbReference type="KEGG" id="pdt:Prede_1093"/>
<evidence type="ECO:0000256" key="5">
    <source>
        <dbReference type="ARBA" id="ARBA00023139"/>
    </source>
</evidence>
<gene>
    <name evidence="9" type="ordered locus">Prede_1093</name>
</gene>
<keyword evidence="5" id="KW-0564">Palmitate</keyword>
<evidence type="ECO:0000256" key="4">
    <source>
        <dbReference type="ARBA" id="ARBA00023136"/>
    </source>
</evidence>
<sequence>MVGMCRLRTCVAWLCAVILCGMTFGCQKVAISDVDQPDGQDGKMPVEFRVSDLEQTPFAGPVQSRGTDVGASCSHLSLAVYQGGTKTVQMNQESKDADYGSFQLSLRPGAYRVVVIAHNGAKAPVMTDPAKISFDGKVTDTFYATEEFTVEGSVSRSLSLRRAVAMFRLVTSDTVPSRVTMLRFYYTGGSSTFDALNGVGCVSSRQTETRAVTSDMVGQPATFEVYTFPRSDTGSLKMQVTAHDAGANVVAQKTFDEVPVRRNLITQYKGNLFGGSSGDEKALFKIGLFSEDEWSTREHTF</sequence>
<keyword evidence="7" id="KW-0449">Lipoprotein</keyword>
<accession>L0JCV0</accession>
<keyword evidence="6" id="KW-0998">Cell outer membrane</keyword>
<dbReference type="EMBL" id="CP003368">
    <property type="protein sequence ID" value="AGB28427.1"/>
    <property type="molecule type" value="Genomic_DNA"/>
</dbReference>
<dbReference type="PATRIC" id="fig|908937.9.peg.1143"/>
<evidence type="ECO:0000313" key="9">
    <source>
        <dbReference type="EMBL" id="AGB28427.1"/>
    </source>
</evidence>
<keyword evidence="10" id="KW-1185">Reference proteome</keyword>